<name>A0A382H6R0_9ZZZZ</name>
<organism evidence="1">
    <name type="scientific">marine metagenome</name>
    <dbReference type="NCBI Taxonomy" id="408172"/>
    <lineage>
        <taxon>unclassified sequences</taxon>
        <taxon>metagenomes</taxon>
        <taxon>ecological metagenomes</taxon>
    </lineage>
</organism>
<evidence type="ECO:0000313" key="1">
    <source>
        <dbReference type="EMBL" id="SVB82950.1"/>
    </source>
</evidence>
<sequence length="26" mass="2826">VGENGTVNLTHHHGLCNDFLVALVHE</sequence>
<protein>
    <submittedName>
        <fullName evidence="1">Uncharacterized protein</fullName>
    </submittedName>
</protein>
<gene>
    <name evidence="1" type="ORF">METZ01_LOCUS235804</name>
</gene>
<dbReference type="AlphaFoldDB" id="A0A382H6R0"/>
<feature type="non-terminal residue" evidence="1">
    <location>
        <position position="26"/>
    </location>
</feature>
<feature type="non-terminal residue" evidence="1">
    <location>
        <position position="1"/>
    </location>
</feature>
<accession>A0A382H6R0</accession>
<reference evidence="1" key="1">
    <citation type="submission" date="2018-05" db="EMBL/GenBank/DDBJ databases">
        <authorList>
            <person name="Lanie J.A."/>
            <person name="Ng W.-L."/>
            <person name="Kazmierczak K.M."/>
            <person name="Andrzejewski T.M."/>
            <person name="Davidsen T.M."/>
            <person name="Wayne K.J."/>
            <person name="Tettelin H."/>
            <person name="Glass J.I."/>
            <person name="Rusch D."/>
            <person name="Podicherti R."/>
            <person name="Tsui H.-C.T."/>
            <person name="Winkler M.E."/>
        </authorList>
    </citation>
    <scope>NUCLEOTIDE SEQUENCE</scope>
</reference>
<dbReference type="EMBL" id="UINC01059486">
    <property type="protein sequence ID" value="SVB82950.1"/>
    <property type="molecule type" value="Genomic_DNA"/>
</dbReference>
<proteinExistence type="predicted"/>